<comment type="caution">
    <text evidence="4">The sequence shown here is derived from an EMBL/GenBank/DDBJ whole genome shotgun (WGS) entry which is preliminary data.</text>
</comment>
<dbReference type="InterPro" id="IPR006176">
    <property type="entry name" value="3-OHacyl-CoA_DH_NAD-bd"/>
</dbReference>
<dbReference type="GO" id="GO:0016509">
    <property type="term" value="F:long-chain (3S)-3-hydroxyacyl-CoA dehydrogenase (NAD+) activity"/>
    <property type="evidence" value="ECO:0007669"/>
    <property type="project" value="TreeGrafter"/>
</dbReference>
<dbReference type="PANTHER" id="PTHR43612:SF3">
    <property type="entry name" value="TRIFUNCTIONAL ENZYME SUBUNIT ALPHA, MITOCHONDRIAL"/>
    <property type="match status" value="1"/>
</dbReference>
<protein>
    <submittedName>
        <fullName evidence="4">3-hydroxyacyl-CoA dehydrogenase</fullName>
    </submittedName>
</protein>
<dbReference type="InterPro" id="IPR036291">
    <property type="entry name" value="NAD(P)-bd_dom_sf"/>
</dbReference>
<accession>A0A7C5QRA1</accession>
<sequence length="558" mass="61535">KAKQPWDEDRFRFPGGDPWTPKGFPMFAGAPAMVRKESYGNYPAMGNILRCVYEGSQVPMDAALRIETRYFCQLLLNPKTQNMIRTLFISKQAIDKGGARPASQKPGEINKIGVIGAGFMGAGIAYVSAMSGVEVVLIDRDQEAAENGKKFTIDEQAKRVKRGKTTQEKADAIADRIIPTTDYEKLSDVDLVVEAVFENKDLKAKITQMAEAVIPKTAVFGSNTSTIPISDLAKASERPENFIGIHFFSPVHKMMLVEIIKGEKTSDYAISRALDFVTKIRKTPIVVEDTRGFYANRCVMRYIGEGYNMLSEGVKPALIEQGARMAGMPVGPLALQDEVAIDLGYKILQQTKADLGNKYEPGKMDPIITAMIEKYDRKGRKNAKGFYDYNGREKSLWPELDQFAADGLLENQPSADEVKDRILYAQAVEAARTMAEGIIHDPREADLGSIFGWGFAPYTGGAISFIDMVGLSEFVRRADELAATYGEQFEVPPLLREMAQSGETMYGRFGKNPAKYSKSALNKMLEKDVVKIANAMGIDASVDDLKADTIAKILEAQG</sequence>
<keyword evidence="1" id="KW-0560">Oxidoreductase</keyword>
<dbReference type="FunFam" id="3.40.50.720:FF:000009">
    <property type="entry name" value="Fatty oxidation complex, alpha subunit"/>
    <property type="match status" value="1"/>
</dbReference>
<dbReference type="EMBL" id="DRMJ01000156">
    <property type="protein sequence ID" value="HHL42599.1"/>
    <property type="molecule type" value="Genomic_DNA"/>
</dbReference>
<feature type="domain" description="3-hydroxyacyl-CoA dehydrogenase C-terminal" evidence="2">
    <location>
        <begin position="292"/>
        <end position="389"/>
    </location>
</feature>
<dbReference type="GO" id="GO:0070403">
    <property type="term" value="F:NAD+ binding"/>
    <property type="evidence" value="ECO:0007669"/>
    <property type="project" value="InterPro"/>
</dbReference>
<dbReference type="Gene3D" id="1.10.1040.50">
    <property type="match status" value="1"/>
</dbReference>
<dbReference type="SUPFAM" id="SSF48179">
    <property type="entry name" value="6-phosphogluconate dehydrogenase C-terminal domain-like"/>
    <property type="match status" value="2"/>
</dbReference>
<dbReference type="GO" id="GO:0006635">
    <property type="term" value="P:fatty acid beta-oxidation"/>
    <property type="evidence" value="ECO:0007669"/>
    <property type="project" value="UniProtKB-ARBA"/>
</dbReference>
<dbReference type="Gene3D" id="3.90.226.10">
    <property type="entry name" value="2-enoyl-CoA Hydratase, Chain A, domain 1"/>
    <property type="match status" value="1"/>
</dbReference>
<evidence type="ECO:0000259" key="3">
    <source>
        <dbReference type="Pfam" id="PF02737"/>
    </source>
</evidence>
<feature type="non-terminal residue" evidence="4">
    <location>
        <position position="1"/>
    </location>
</feature>
<dbReference type="Proteomes" id="UP000885830">
    <property type="component" value="Unassembled WGS sequence"/>
</dbReference>
<evidence type="ECO:0000259" key="2">
    <source>
        <dbReference type="Pfam" id="PF00725"/>
    </source>
</evidence>
<name>A0A7C5QRA1_9PROT</name>
<dbReference type="Gene3D" id="3.40.50.720">
    <property type="entry name" value="NAD(P)-binding Rossmann-like Domain"/>
    <property type="match status" value="1"/>
</dbReference>
<evidence type="ECO:0000256" key="1">
    <source>
        <dbReference type="ARBA" id="ARBA00023002"/>
    </source>
</evidence>
<feature type="domain" description="3-hydroxyacyl-CoA dehydrogenase NAD binding" evidence="3">
    <location>
        <begin position="111"/>
        <end position="290"/>
    </location>
</feature>
<dbReference type="InterPro" id="IPR006108">
    <property type="entry name" value="3HC_DH_C"/>
</dbReference>
<dbReference type="AlphaFoldDB" id="A0A7C5QRA1"/>
<evidence type="ECO:0000313" key="4">
    <source>
        <dbReference type="EMBL" id="HHL42599.1"/>
    </source>
</evidence>
<gene>
    <name evidence="4" type="ORF">ENJ42_03180</name>
</gene>
<dbReference type="Pfam" id="PF02737">
    <property type="entry name" value="3HCDH_N"/>
    <property type="match status" value="1"/>
</dbReference>
<dbReference type="PANTHER" id="PTHR43612">
    <property type="entry name" value="TRIFUNCTIONAL ENZYME SUBUNIT ALPHA"/>
    <property type="match status" value="1"/>
</dbReference>
<dbReference type="GO" id="GO:0004300">
    <property type="term" value="F:enoyl-CoA hydratase activity"/>
    <property type="evidence" value="ECO:0007669"/>
    <property type="project" value="TreeGrafter"/>
</dbReference>
<proteinExistence type="predicted"/>
<dbReference type="Pfam" id="PF00725">
    <property type="entry name" value="3HCDH"/>
    <property type="match status" value="1"/>
</dbReference>
<reference evidence="4" key="1">
    <citation type="journal article" date="2020" name="mSystems">
        <title>Genome- and Community-Level Interaction Insights into Carbon Utilization and Element Cycling Functions of Hydrothermarchaeota in Hydrothermal Sediment.</title>
        <authorList>
            <person name="Zhou Z."/>
            <person name="Liu Y."/>
            <person name="Xu W."/>
            <person name="Pan J."/>
            <person name="Luo Z.H."/>
            <person name="Li M."/>
        </authorList>
    </citation>
    <scope>NUCLEOTIDE SEQUENCE [LARGE SCALE GENOMIC DNA]</scope>
    <source>
        <strain evidence="4">HyVt-485</strain>
    </source>
</reference>
<dbReference type="InterPro" id="IPR050136">
    <property type="entry name" value="FA_oxidation_alpha_subunit"/>
</dbReference>
<organism evidence="4">
    <name type="scientific">Hellea balneolensis</name>
    <dbReference type="NCBI Taxonomy" id="287478"/>
    <lineage>
        <taxon>Bacteria</taxon>
        <taxon>Pseudomonadati</taxon>
        <taxon>Pseudomonadota</taxon>
        <taxon>Alphaproteobacteria</taxon>
        <taxon>Maricaulales</taxon>
        <taxon>Robiginitomaculaceae</taxon>
        <taxon>Hellea</taxon>
    </lineage>
</organism>
<dbReference type="InterPro" id="IPR008927">
    <property type="entry name" value="6-PGluconate_DH-like_C_sf"/>
</dbReference>
<dbReference type="SUPFAM" id="SSF51735">
    <property type="entry name" value="NAD(P)-binding Rossmann-fold domains"/>
    <property type="match status" value="1"/>
</dbReference>